<evidence type="ECO:0000259" key="1">
    <source>
        <dbReference type="Pfam" id="PF02498"/>
    </source>
</evidence>
<protein>
    <submittedName>
        <fullName evidence="2">DNA-damage-inducible protein D</fullName>
    </submittedName>
</protein>
<sequence length="284" mass="34734">MTDLIKIVQKSFEDIKITDETWFEFWSARDLMKTLWYVKWQKFEWVIERAKDSCKNSWQIIKDNFLSQDEFLPEPVKTSIKWWRPKENYFLTRYACYLIAQNWDPRKPEIAFAQTYFASQTRKQEIYEQRSEENKRLEARAKLKISEEKIEETVYNRWITLPVEFATFKNKKIETLYNMSVKSLKTKRWIPENRALADFDNEVELKAKDFIYAMTDHNIKEKNIIWKQNLETELISNAKETRKTMLKRWIIPEELKAQEDLKFIEKRRIQESTRLEDKGKKRIR</sequence>
<reference evidence="2" key="1">
    <citation type="journal article" date="2012" name="Science">
        <title>Fermentation, hydrogen, and sulfur metabolism in multiple uncultivated bacterial phyla.</title>
        <authorList>
            <person name="Wrighton K.C."/>
            <person name="Thomas B.C."/>
            <person name="Sharon I."/>
            <person name="Miller C.S."/>
            <person name="Castelle C.J."/>
            <person name="VerBerkmoes N.C."/>
            <person name="Wilkins M.J."/>
            <person name="Hettich R.L."/>
            <person name="Lipton M.S."/>
            <person name="Williams K.H."/>
            <person name="Long P.E."/>
            <person name="Banfield J.F."/>
        </authorList>
    </citation>
    <scope>NUCLEOTIDE SEQUENCE [LARGE SCALE GENOMIC DNA]</scope>
</reference>
<evidence type="ECO:0000313" key="2">
    <source>
        <dbReference type="EMBL" id="EKD66511.1"/>
    </source>
</evidence>
<organism evidence="2">
    <name type="scientific">uncultured bacterium</name>
    <name type="common">gcode 4</name>
    <dbReference type="NCBI Taxonomy" id="1234023"/>
    <lineage>
        <taxon>Bacteria</taxon>
        <taxon>environmental samples</taxon>
    </lineage>
</organism>
<name>K2AXL0_9BACT</name>
<accession>K2AXL0</accession>
<gene>
    <name evidence="2" type="ORF">ACD_49C00038G0045</name>
</gene>
<feature type="domain" description="Bro-N" evidence="1">
    <location>
        <begin position="17"/>
        <end position="116"/>
    </location>
</feature>
<dbReference type="EMBL" id="AMFJ01021624">
    <property type="protein sequence ID" value="EKD66511.1"/>
    <property type="molecule type" value="Genomic_DNA"/>
</dbReference>
<comment type="caution">
    <text evidence="2">The sequence shown here is derived from an EMBL/GenBank/DDBJ whole genome shotgun (WGS) entry which is preliminary data.</text>
</comment>
<dbReference type="Pfam" id="PF02498">
    <property type="entry name" value="Bro-N"/>
    <property type="match status" value="1"/>
</dbReference>
<dbReference type="AlphaFoldDB" id="K2AXL0"/>
<dbReference type="InterPro" id="IPR003497">
    <property type="entry name" value="BRO_N_domain"/>
</dbReference>
<proteinExistence type="predicted"/>